<dbReference type="GO" id="GO:0016829">
    <property type="term" value="F:lyase activity"/>
    <property type="evidence" value="ECO:0007669"/>
    <property type="project" value="UniProtKB-KW"/>
</dbReference>
<dbReference type="GO" id="GO:0005524">
    <property type="term" value="F:ATP binding"/>
    <property type="evidence" value="ECO:0007669"/>
    <property type="project" value="UniProtKB-KW"/>
</dbReference>
<dbReference type="InterPro" id="IPR014729">
    <property type="entry name" value="Rossmann-like_a/b/a_fold"/>
</dbReference>
<evidence type="ECO:0000256" key="2">
    <source>
        <dbReference type="ARBA" id="ARBA00022840"/>
    </source>
</evidence>
<evidence type="ECO:0000313" key="4">
    <source>
        <dbReference type="EMBL" id="VEB50686.1"/>
    </source>
</evidence>
<dbReference type="Pfam" id="PF08218">
    <property type="entry name" value="Citrate_ly_lig"/>
    <property type="match status" value="1"/>
</dbReference>
<accession>A0A3S4LN17</accession>
<dbReference type="PANTHER" id="PTHR40599">
    <property type="entry name" value="[CITRATE [PRO-3S]-LYASE] LIGASE"/>
    <property type="match status" value="1"/>
</dbReference>
<dbReference type="InterPro" id="IPR005216">
    <property type="entry name" value="Citrate_lyase_ligase"/>
</dbReference>
<dbReference type="PANTHER" id="PTHR40599:SF1">
    <property type="entry name" value="[CITRATE [PRO-3S]-LYASE] LIGASE"/>
    <property type="match status" value="1"/>
</dbReference>
<evidence type="ECO:0000259" key="3">
    <source>
        <dbReference type="SMART" id="SM00764"/>
    </source>
</evidence>
<dbReference type="EMBL" id="LR134190">
    <property type="protein sequence ID" value="VEB50686.1"/>
    <property type="molecule type" value="Genomic_DNA"/>
</dbReference>
<dbReference type="InterPro" id="IPR013166">
    <property type="entry name" value="Citrate_lyase_ligase_C"/>
</dbReference>
<dbReference type="Proteomes" id="UP000269208">
    <property type="component" value="Chromosome"/>
</dbReference>
<organism evidence="4 5">
    <name type="scientific">Salmonella enterica I</name>
    <dbReference type="NCBI Taxonomy" id="59201"/>
    <lineage>
        <taxon>Bacteria</taxon>
        <taxon>Pseudomonadati</taxon>
        <taxon>Pseudomonadota</taxon>
        <taxon>Gammaproteobacteria</taxon>
        <taxon>Enterobacterales</taxon>
        <taxon>Enterobacteriaceae</taxon>
        <taxon>Salmonella</taxon>
    </lineage>
</organism>
<evidence type="ECO:0000313" key="5">
    <source>
        <dbReference type="Proteomes" id="UP000269208"/>
    </source>
</evidence>
<name>A0A3S4LN17_SALET</name>
<dbReference type="Gene3D" id="3.40.50.620">
    <property type="entry name" value="HUPs"/>
    <property type="match status" value="1"/>
</dbReference>
<dbReference type="GO" id="GO:0008771">
    <property type="term" value="F:[citrate (pro-3S)-lyase] ligase activity"/>
    <property type="evidence" value="ECO:0007669"/>
    <property type="project" value="InterPro"/>
</dbReference>
<keyword evidence="2" id="KW-0067">ATP-binding</keyword>
<protein>
    <submittedName>
        <fullName evidence="4">[citrate (Pro-3S)-lyase] ligase</fullName>
    </submittedName>
</protein>
<evidence type="ECO:0000256" key="1">
    <source>
        <dbReference type="ARBA" id="ARBA00022741"/>
    </source>
</evidence>
<keyword evidence="1" id="KW-0547">Nucleotide-binding</keyword>
<keyword evidence="4" id="KW-0456">Lyase</keyword>
<sequence length="70" mass="7759">MHDILHDPKRSGPVIEVVELARVEKNGAAISASRVRKLYSERNWSAISALVPAGTLAYLQRHAARHTETI</sequence>
<dbReference type="AlphaFoldDB" id="A0A3S4LN17"/>
<reference evidence="4 5" key="1">
    <citation type="submission" date="2018-12" db="EMBL/GenBank/DDBJ databases">
        <authorList>
            <consortium name="Pathogen Informatics"/>
        </authorList>
    </citation>
    <scope>NUCLEOTIDE SEQUENCE [LARGE SCALE GENOMIC DNA]</scope>
    <source>
        <strain evidence="4 5">NCTC6754</strain>
    </source>
</reference>
<feature type="domain" description="Citrate lyase ligase C-terminal" evidence="3">
    <location>
        <begin position="1"/>
        <end position="59"/>
    </location>
</feature>
<proteinExistence type="predicted"/>
<keyword evidence="4" id="KW-0436">Ligase</keyword>
<gene>
    <name evidence="4" type="primary">citC2_1</name>
    <name evidence="4" type="ORF">NCTC6754_00368</name>
</gene>
<dbReference type="SUPFAM" id="SSF52374">
    <property type="entry name" value="Nucleotidylyl transferase"/>
    <property type="match status" value="1"/>
</dbReference>
<dbReference type="SMART" id="SM00764">
    <property type="entry name" value="Citrate_ly_lig"/>
    <property type="match status" value="1"/>
</dbReference>